<evidence type="ECO:0000256" key="10">
    <source>
        <dbReference type="SAM" id="SignalP"/>
    </source>
</evidence>
<feature type="chain" id="PRO_5030673416" description="Ferrochelatase" evidence="10">
    <location>
        <begin position="21"/>
        <end position="513"/>
    </location>
</feature>
<dbReference type="SUPFAM" id="SSF103511">
    <property type="entry name" value="Chlorophyll a-b binding protein"/>
    <property type="match status" value="1"/>
</dbReference>
<evidence type="ECO:0000256" key="8">
    <source>
        <dbReference type="ARBA" id="ARBA00049380"/>
    </source>
</evidence>
<keyword evidence="5 9" id="KW-0350">Heme biosynthesis</keyword>
<dbReference type="CDD" id="cd03411">
    <property type="entry name" value="Ferrochelatase_N"/>
    <property type="match status" value="1"/>
</dbReference>
<gene>
    <name evidence="11" type="ORF">GTHE00462_LOCUS8516</name>
</gene>
<comment type="catalytic activity">
    <reaction evidence="8 9">
        <text>heme b + 2 H(+) = protoporphyrin IX + Fe(2+)</text>
        <dbReference type="Rhea" id="RHEA:22584"/>
        <dbReference type="ChEBI" id="CHEBI:15378"/>
        <dbReference type="ChEBI" id="CHEBI:29033"/>
        <dbReference type="ChEBI" id="CHEBI:57306"/>
        <dbReference type="ChEBI" id="CHEBI:60344"/>
        <dbReference type="EC" id="4.98.1.1"/>
    </reaction>
</comment>
<organism evidence="11">
    <name type="scientific">Guillardia theta</name>
    <name type="common">Cryptophyte</name>
    <name type="synonym">Cryptomonas phi</name>
    <dbReference type="NCBI Taxonomy" id="55529"/>
    <lineage>
        <taxon>Eukaryota</taxon>
        <taxon>Cryptophyceae</taxon>
        <taxon>Pyrenomonadales</taxon>
        <taxon>Geminigeraceae</taxon>
        <taxon>Guillardia</taxon>
    </lineage>
</organism>
<evidence type="ECO:0000256" key="7">
    <source>
        <dbReference type="ARBA" id="ARBA00023244"/>
    </source>
</evidence>
<dbReference type="GO" id="GO:0006783">
    <property type="term" value="P:heme biosynthetic process"/>
    <property type="evidence" value="ECO:0007669"/>
    <property type="project" value="UniProtKB-UniRule"/>
</dbReference>
<comment type="pathway">
    <text evidence="2 9">Porphyrin-containing compound metabolism; protoheme biosynthesis; protoheme from protoporphyrin-IX: step 1/1.</text>
</comment>
<keyword evidence="10" id="KW-0732">Signal</keyword>
<keyword evidence="6 9" id="KW-0456">Lyase</keyword>
<dbReference type="GO" id="GO:0004325">
    <property type="term" value="F:ferrochelatase activity"/>
    <property type="evidence" value="ECO:0007669"/>
    <property type="project" value="UniProtKB-UniRule"/>
</dbReference>
<dbReference type="Pfam" id="PF00762">
    <property type="entry name" value="Ferrochelatase"/>
    <property type="match status" value="1"/>
</dbReference>
<feature type="signal peptide" evidence="10">
    <location>
        <begin position="1"/>
        <end position="20"/>
    </location>
</feature>
<dbReference type="EC" id="4.98.1.1" evidence="9"/>
<dbReference type="NCBIfam" id="TIGR00109">
    <property type="entry name" value="hemH"/>
    <property type="match status" value="1"/>
</dbReference>
<accession>A0A7S4JZ15</accession>
<evidence type="ECO:0000256" key="2">
    <source>
        <dbReference type="ARBA" id="ARBA00004943"/>
    </source>
</evidence>
<dbReference type="OMA" id="WLEPDIC"/>
<dbReference type="EMBL" id="HBKN01010742">
    <property type="protein sequence ID" value="CAE2278444.1"/>
    <property type="molecule type" value="Transcribed_RNA"/>
</dbReference>
<dbReference type="PANTHER" id="PTHR11108">
    <property type="entry name" value="FERROCHELATASE"/>
    <property type="match status" value="1"/>
</dbReference>
<dbReference type="HAMAP" id="MF_00323">
    <property type="entry name" value="Ferrochelatase"/>
    <property type="match status" value="1"/>
</dbReference>
<dbReference type="GO" id="GO:0005743">
    <property type="term" value="C:mitochondrial inner membrane"/>
    <property type="evidence" value="ECO:0007669"/>
    <property type="project" value="UniProtKB-SubCell"/>
</dbReference>
<dbReference type="PROSITE" id="PS00534">
    <property type="entry name" value="FERROCHELATASE"/>
    <property type="match status" value="1"/>
</dbReference>
<dbReference type="Gene3D" id="3.40.50.1400">
    <property type="match status" value="2"/>
</dbReference>
<evidence type="ECO:0000256" key="1">
    <source>
        <dbReference type="ARBA" id="ARBA00004229"/>
    </source>
</evidence>
<dbReference type="UniPathway" id="UPA00252">
    <property type="reaction ID" value="UER00325"/>
</dbReference>
<dbReference type="InterPro" id="IPR001015">
    <property type="entry name" value="Ferrochelatase"/>
</dbReference>
<keyword evidence="4 9" id="KW-0408">Iron</keyword>
<dbReference type="PANTHER" id="PTHR11108:SF1">
    <property type="entry name" value="FERROCHELATASE, MITOCHONDRIAL"/>
    <property type="match status" value="1"/>
</dbReference>
<keyword evidence="9" id="KW-0496">Mitochondrion</keyword>
<dbReference type="InterPro" id="IPR033644">
    <property type="entry name" value="Ferrochelatase_C"/>
</dbReference>
<evidence type="ECO:0000256" key="6">
    <source>
        <dbReference type="ARBA" id="ARBA00023239"/>
    </source>
</evidence>
<dbReference type="FunFam" id="3.40.50.1400:FF:000006">
    <property type="entry name" value="Ferrochelatase"/>
    <property type="match status" value="1"/>
</dbReference>
<dbReference type="SUPFAM" id="SSF53800">
    <property type="entry name" value="Chelatase"/>
    <property type="match status" value="1"/>
</dbReference>
<keyword evidence="9" id="KW-0999">Mitochondrion inner membrane</keyword>
<reference evidence="11" key="1">
    <citation type="submission" date="2021-01" db="EMBL/GenBank/DDBJ databases">
        <authorList>
            <person name="Corre E."/>
            <person name="Pelletier E."/>
            <person name="Niang G."/>
            <person name="Scheremetjew M."/>
            <person name="Finn R."/>
            <person name="Kale V."/>
            <person name="Holt S."/>
            <person name="Cochrane G."/>
            <person name="Meng A."/>
            <person name="Brown T."/>
            <person name="Cohen L."/>
        </authorList>
    </citation>
    <scope>NUCLEOTIDE SEQUENCE</scope>
    <source>
        <strain evidence="11">CCMP 2712</strain>
    </source>
</reference>
<evidence type="ECO:0000256" key="4">
    <source>
        <dbReference type="ARBA" id="ARBA00023004"/>
    </source>
</evidence>
<comment type="function">
    <text evidence="9">Catalyzes the ferrous insertion into protoporphyrin IX.</text>
</comment>
<evidence type="ECO:0000256" key="5">
    <source>
        <dbReference type="ARBA" id="ARBA00023133"/>
    </source>
</evidence>
<dbReference type="CDD" id="cd00419">
    <property type="entry name" value="Ferrochelatase_C"/>
    <property type="match status" value="1"/>
</dbReference>
<sequence length="513" mass="57173">MLRASCRWLSLAICFTAVSSFQHAPSLVLRSTRSPALSRRGSVSSARMALGADLGKLFGGIGQANRIGSFRQEASPVQAKVSGMREGDKLGILFLNLGGPEKLDEVEDFLFNLFNDEDIIRLPNALKPLQGFIARGIASRRAPGSREAYESIGGGSPIVKLTEEQGDNLEKELKKIGIDAKVYIGMRYWYPFTEEATDQILSDGVNRLVIIPLYPQYSISTTGSSIRLLDQIIRQDPKQWDPRRVDHTVVPDWYDHPGYLATQAKLILKELDEFKRTPKDVKVMFSAHGVPESYVEAGDPYKGQIERCAELIMEEVNKGRKEEDRYDYTLCFQSRVGPVKWLEPYTDDVLKQLGEEGLKNLVVVPLSFVSEHVETLEEIDQEYREVAEEAGITNFKRVPALNSDPLFIQALVDITVGALNRPSLRVSETLDLYQKSNDMPGYPWEFGVTRAAEQWNGRLAMLGIAALAVAQVYKSGHCPTIDGPAIAGKEPFCAAFSADGWEWLFAAVQSLYN</sequence>
<dbReference type="GO" id="GO:0009507">
    <property type="term" value="C:chloroplast"/>
    <property type="evidence" value="ECO:0007669"/>
    <property type="project" value="UniProtKB-SubCell"/>
</dbReference>
<keyword evidence="7 9" id="KW-0627">Porphyrin biosynthesis</keyword>
<evidence type="ECO:0000256" key="9">
    <source>
        <dbReference type="RuleBase" id="RU000607"/>
    </source>
</evidence>
<dbReference type="AlphaFoldDB" id="A0A7S4JZ15"/>
<proteinExistence type="inferred from homology"/>
<dbReference type="InterPro" id="IPR033659">
    <property type="entry name" value="Ferrochelatase_N"/>
</dbReference>
<dbReference type="InterPro" id="IPR019772">
    <property type="entry name" value="Ferrochelatase_AS"/>
</dbReference>
<evidence type="ECO:0000256" key="3">
    <source>
        <dbReference type="ARBA" id="ARBA00007718"/>
    </source>
</evidence>
<keyword evidence="9" id="KW-0472">Membrane</keyword>
<evidence type="ECO:0000313" key="11">
    <source>
        <dbReference type="EMBL" id="CAE2278444.1"/>
    </source>
</evidence>
<protein>
    <recommendedName>
        <fullName evidence="9">Ferrochelatase</fullName>
        <ecNumber evidence="9">4.98.1.1</ecNumber>
    </recommendedName>
</protein>
<name>A0A7S4JZ15_GUITH</name>
<comment type="similarity">
    <text evidence="3 9">Belongs to the ferrochelatase family.</text>
</comment>
<comment type="subcellular location">
    <subcellularLocation>
        <location evidence="9">Mitochondrion inner membrane</location>
    </subcellularLocation>
    <subcellularLocation>
        <location evidence="1">Plastid</location>
        <location evidence="1">Chloroplast</location>
    </subcellularLocation>
</comment>